<comment type="caution">
    <text evidence="1">The sequence shown here is derived from an EMBL/GenBank/DDBJ whole genome shotgun (WGS) entry which is preliminary data.</text>
</comment>
<dbReference type="AlphaFoldDB" id="A0AAD8P636"/>
<name>A0AAD8P636_TARER</name>
<dbReference type="EMBL" id="JAUHHV010000002">
    <property type="protein sequence ID" value="KAK1433684.1"/>
    <property type="molecule type" value="Genomic_DNA"/>
</dbReference>
<reference evidence="1" key="1">
    <citation type="journal article" date="2023" name="bioRxiv">
        <title>Improved chromosome-level genome assembly for marigold (Tagetes erecta).</title>
        <authorList>
            <person name="Jiang F."/>
            <person name="Yuan L."/>
            <person name="Wang S."/>
            <person name="Wang H."/>
            <person name="Xu D."/>
            <person name="Wang A."/>
            <person name="Fan W."/>
        </authorList>
    </citation>
    <scope>NUCLEOTIDE SEQUENCE</scope>
    <source>
        <strain evidence="1">WSJ</strain>
        <tissue evidence="1">Leaf</tissue>
    </source>
</reference>
<evidence type="ECO:0000313" key="1">
    <source>
        <dbReference type="EMBL" id="KAK1433684.1"/>
    </source>
</evidence>
<proteinExistence type="predicted"/>
<gene>
    <name evidence="1" type="ORF">QVD17_10599</name>
</gene>
<organism evidence="1 2">
    <name type="scientific">Tagetes erecta</name>
    <name type="common">African marigold</name>
    <dbReference type="NCBI Taxonomy" id="13708"/>
    <lineage>
        <taxon>Eukaryota</taxon>
        <taxon>Viridiplantae</taxon>
        <taxon>Streptophyta</taxon>
        <taxon>Embryophyta</taxon>
        <taxon>Tracheophyta</taxon>
        <taxon>Spermatophyta</taxon>
        <taxon>Magnoliopsida</taxon>
        <taxon>eudicotyledons</taxon>
        <taxon>Gunneridae</taxon>
        <taxon>Pentapetalae</taxon>
        <taxon>asterids</taxon>
        <taxon>campanulids</taxon>
        <taxon>Asterales</taxon>
        <taxon>Asteraceae</taxon>
        <taxon>Asteroideae</taxon>
        <taxon>Heliantheae alliance</taxon>
        <taxon>Tageteae</taxon>
        <taxon>Tagetes</taxon>
    </lineage>
</organism>
<keyword evidence="2" id="KW-1185">Reference proteome</keyword>
<dbReference type="Proteomes" id="UP001229421">
    <property type="component" value="Unassembled WGS sequence"/>
</dbReference>
<accession>A0AAD8P636</accession>
<protein>
    <submittedName>
        <fullName evidence="1">Uncharacterized protein</fullName>
    </submittedName>
</protein>
<evidence type="ECO:0000313" key="2">
    <source>
        <dbReference type="Proteomes" id="UP001229421"/>
    </source>
</evidence>
<sequence length="83" mass="9379">MTDALRGVRIEIETPTLTSIENNGVPYFHIPDVSQHLYKANRHPHHSSLSKTNNNKQQISTIIVSVNSFIQFLHAIQPSIQGF</sequence>